<dbReference type="InterPro" id="IPR003362">
    <property type="entry name" value="Bact_transf"/>
</dbReference>
<evidence type="ECO:0000256" key="1">
    <source>
        <dbReference type="ARBA" id="ARBA00006464"/>
    </source>
</evidence>
<name>A0A5C4S1I2_PROVB</name>
<protein>
    <submittedName>
        <fullName evidence="4">Sugar transferase</fullName>
    </submittedName>
</protein>
<evidence type="ECO:0000256" key="2">
    <source>
        <dbReference type="SAM" id="Phobius"/>
    </source>
</evidence>
<dbReference type="Proteomes" id="UP000309544">
    <property type="component" value="Unassembled WGS sequence"/>
</dbReference>
<comment type="similarity">
    <text evidence="1">Belongs to the bacterial sugar transferase family.</text>
</comment>
<comment type="caution">
    <text evidence="4">The sequence shown here is derived from an EMBL/GenBank/DDBJ whole genome shotgun (WGS) entry which is preliminary data.</text>
</comment>
<reference evidence="4 5" key="1">
    <citation type="submission" date="2019-05" db="EMBL/GenBank/DDBJ databases">
        <title>Draft Whole-Genome sequence of the green sulfur bacterium Prosthecochloris vibrioformis DSM 260.</title>
        <authorList>
            <person name="Meyer T.E."/>
            <person name="Kyndt J.A."/>
        </authorList>
    </citation>
    <scope>NUCLEOTIDE SEQUENCE [LARGE SCALE GENOMIC DNA]</scope>
    <source>
        <strain evidence="4 5">DSM 260</strain>
    </source>
</reference>
<evidence type="ECO:0000259" key="3">
    <source>
        <dbReference type="Pfam" id="PF02397"/>
    </source>
</evidence>
<proteinExistence type="inferred from homology"/>
<organism evidence="4 5">
    <name type="scientific">Prosthecochloris vibrioformis</name>
    <name type="common">Chlorobium vibrioforme</name>
    <dbReference type="NCBI Taxonomy" id="1098"/>
    <lineage>
        <taxon>Bacteria</taxon>
        <taxon>Pseudomonadati</taxon>
        <taxon>Chlorobiota</taxon>
        <taxon>Chlorobiia</taxon>
        <taxon>Chlorobiales</taxon>
        <taxon>Chlorobiaceae</taxon>
        <taxon>Prosthecochloris</taxon>
    </lineage>
</organism>
<keyword evidence="2" id="KW-1133">Transmembrane helix</keyword>
<dbReference type="AlphaFoldDB" id="A0A5C4S1I2"/>
<dbReference type="GO" id="GO:0016780">
    <property type="term" value="F:phosphotransferase activity, for other substituted phosphate groups"/>
    <property type="evidence" value="ECO:0007669"/>
    <property type="project" value="TreeGrafter"/>
</dbReference>
<dbReference type="EMBL" id="VDCI01000003">
    <property type="protein sequence ID" value="TNJ37018.1"/>
    <property type="molecule type" value="Genomic_DNA"/>
</dbReference>
<dbReference type="Pfam" id="PF02397">
    <property type="entry name" value="Bac_transf"/>
    <property type="match status" value="1"/>
</dbReference>
<keyword evidence="4" id="KW-0808">Transferase</keyword>
<evidence type="ECO:0000313" key="4">
    <source>
        <dbReference type="EMBL" id="TNJ37018.1"/>
    </source>
</evidence>
<sequence>MELDPLVRKELIRQVSGTVTPKARFRPKMKIYVWEKTVAFSYTLKRSTDIVASLVIMVLLSPLFVLTALAIWIETPAPVLYSQVRVGRNGKHFRFYKFRSMVPDADKIKSQLADQNESADGVIFKMKKDPRITKVGSILRKLSIDELPQLFNVLKGDMSLVGPRPPLPDEVAEYTLEDRKRLHVIPGITGLWQVSGRSDIPFEAQVKLDMEYIKSASFFNDIRLLLKTIPAVLTGKGAY</sequence>
<accession>A0A5C4S1I2</accession>
<keyword evidence="5" id="KW-1185">Reference proteome</keyword>
<keyword evidence="2" id="KW-0812">Transmembrane</keyword>
<keyword evidence="2" id="KW-0472">Membrane</keyword>
<dbReference type="RefSeq" id="WP_139626483.1">
    <property type="nucleotide sequence ID" value="NZ_VDCI01000003.1"/>
</dbReference>
<gene>
    <name evidence="4" type="ORF">FGF68_05445</name>
</gene>
<feature type="transmembrane region" description="Helical" evidence="2">
    <location>
        <begin position="50"/>
        <end position="73"/>
    </location>
</feature>
<dbReference type="PANTHER" id="PTHR30576">
    <property type="entry name" value="COLANIC BIOSYNTHESIS UDP-GLUCOSE LIPID CARRIER TRANSFERASE"/>
    <property type="match status" value="1"/>
</dbReference>
<evidence type="ECO:0000313" key="5">
    <source>
        <dbReference type="Proteomes" id="UP000309544"/>
    </source>
</evidence>
<feature type="domain" description="Bacterial sugar transferase" evidence="3">
    <location>
        <begin position="45"/>
        <end position="233"/>
    </location>
</feature>
<dbReference type="PANTHER" id="PTHR30576:SF10">
    <property type="entry name" value="SLL5057 PROTEIN"/>
    <property type="match status" value="1"/>
</dbReference>